<sequence>MARTQADEDPAAAPDVNEGRVPPQPGKTGAGAAFTASGTGRPGGQRTRKKRCPYTKYQIRELEREFFFSVYINKEKRLQLSRMLNLTDRQVKIWFQNRRMKEKKINRDRLQYYSANPLL</sequence>
<keyword evidence="7" id="KW-0804">Transcription</keyword>
<dbReference type="SUPFAM" id="SSF46689">
    <property type="entry name" value="Homeodomain-like"/>
    <property type="match status" value="1"/>
</dbReference>
<evidence type="ECO:0000313" key="13">
    <source>
        <dbReference type="EMBL" id="KAJ8783203.1"/>
    </source>
</evidence>
<dbReference type="GO" id="GO:0000981">
    <property type="term" value="F:DNA-binding transcription factor activity, RNA polymerase II-specific"/>
    <property type="evidence" value="ECO:0007669"/>
    <property type="project" value="InterPro"/>
</dbReference>
<evidence type="ECO:0000256" key="9">
    <source>
        <dbReference type="PROSITE-ProRule" id="PRU00108"/>
    </source>
</evidence>
<feature type="DNA-binding region" description="Homeobox" evidence="9">
    <location>
        <begin position="47"/>
        <end position="106"/>
    </location>
</feature>
<dbReference type="PRINTS" id="PR00024">
    <property type="entry name" value="HOMEOBOX"/>
</dbReference>
<name>A0AB34GV33_ESCRO</name>
<dbReference type="PANTHER" id="PTHR46092:SF3">
    <property type="entry name" value="HOMEOBOX PROTEIN HOX-A11"/>
    <property type="match status" value="1"/>
</dbReference>
<dbReference type="InterPro" id="IPR001356">
    <property type="entry name" value="HD"/>
</dbReference>
<evidence type="ECO:0000256" key="2">
    <source>
        <dbReference type="ARBA" id="ARBA00006317"/>
    </source>
</evidence>
<organism evidence="13 14">
    <name type="scientific">Eschrichtius robustus</name>
    <name type="common">California gray whale</name>
    <name type="synonym">Eschrichtius gibbosus</name>
    <dbReference type="NCBI Taxonomy" id="9764"/>
    <lineage>
        <taxon>Eukaryota</taxon>
        <taxon>Metazoa</taxon>
        <taxon>Chordata</taxon>
        <taxon>Craniata</taxon>
        <taxon>Vertebrata</taxon>
        <taxon>Euteleostomi</taxon>
        <taxon>Mammalia</taxon>
        <taxon>Eutheria</taxon>
        <taxon>Laurasiatheria</taxon>
        <taxon>Artiodactyla</taxon>
        <taxon>Whippomorpha</taxon>
        <taxon>Cetacea</taxon>
        <taxon>Mysticeti</taxon>
        <taxon>Eschrichtiidae</taxon>
        <taxon>Eschrichtius</taxon>
    </lineage>
</organism>
<evidence type="ECO:0000256" key="6">
    <source>
        <dbReference type="ARBA" id="ARBA00023155"/>
    </source>
</evidence>
<keyword evidence="4" id="KW-0805">Transcription regulation</keyword>
<dbReference type="Proteomes" id="UP001159641">
    <property type="component" value="Unassembled WGS sequence"/>
</dbReference>
<dbReference type="PANTHER" id="PTHR46092">
    <property type="entry name" value="HOMEOBOX PROTEIN HOX-A11-RELATED"/>
    <property type="match status" value="1"/>
</dbReference>
<dbReference type="FunFam" id="1.10.10.60:FF:000166">
    <property type="entry name" value="homeobox protein Hox-C11"/>
    <property type="match status" value="1"/>
</dbReference>
<protein>
    <recommendedName>
        <fullName evidence="12">Homeobox domain-containing protein</fullName>
    </recommendedName>
</protein>
<keyword evidence="3" id="KW-0217">Developmental protein</keyword>
<keyword evidence="5 9" id="KW-0238">DNA-binding</keyword>
<evidence type="ECO:0000256" key="5">
    <source>
        <dbReference type="ARBA" id="ARBA00023125"/>
    </source>
</evidence>
<dbReference type="PROSITE" id="PS00027">
    <property type="entry name" value="HOMEOBOX_1"/>
    <property type="match status" value="1"/>
</dbReference>
<dbReference type="AlphaFoldDB" id="A0AB34GV33"/>
<keyword evidence="6 9" id="KW-0371">Homeobox</keyword>
<feature type="domain" description="Homeobox" evidence="12">
    <location>
        <begin position="45"/>
        <end position="105"/>
    </location>
</feature>
<proteinExistence type="inferred from homology"/>
<feature type="region of interest" description="Disordered" evidence="11">
    <location>
        <begin position="1"/>
        <end position="50"/>
    </location>
</feature>
<dbReference type="SMART" id="SM00389">
    <property type="entry name" value="HOX"/>
    <property type="match status" value="1"/>
</dbReference>
<dbReference type="InterPro" id="IPR020479">
    <property type="entry name" value="HD_metazoa"/>
</dbReference>
<evidence type="ECO:0000256" key="10">
    <source>
        <dbReference type="RuleBase" id="RU000682"/>
    </source>
</evidence>
<accession>A0AB34GV33</accession>
<dbReference type="EMBL" id="JAIQCJ010002089">
    <property type="protein sequence ID" value="KAJ8783203.1"/>
    <property type="molecule type" value="Genomic_DNA"/>
</dbReference>
<dbReference type="GO" id="GO:0000978">
    <property type="term" value="F:RNA polymerase II cis-regulatory region sequence-specific DNA binding"/>
    <property type="evidence" value="ECO:0007669"/>
    <property type="project" value="TreeGrafter"/>
</dbReference>
<comment type="similarity">
    <text evidence="2">Belongs to the Abd-B homeobox family.</text>
</comment>
<dbReference type="Gene3D" id="1.10.10.60">
    <property type="entry name" value="Homeodomain-like"/>
    <property type="match status" value="1"/>
</dbReference>
<dbReference type="Pfam" id="PF00046">
    <property type="entry name" value="Homeodomain"/>
    <property type="match status" value="1"/>
</dbReference>
<evidence type="ECO:0000256" key="8">
    <source>
        <dbReference type="ARBA" id="ARBA00023242"/>
    </source>
</evidence>
<evidence type="ECO:0000313" key="14">
    <source>
        <dbReference type="Proteomes" id="UP001159641"/>
    </source>
</evidence>
<dbReference type="InterPro" id="IPR009057">
    <property type="entry name" value="Homeodomain-like_sf"/>
</dbReference>
<evidence type="ECO:0000256" key="11">
    <source>
        <dbReference type="SAM" id="MobiDB-lite"/>
    </source>
</evidence>
<comment type="subcellular location">
    <subcellularLocation>
        <location evidence="1 9 10">Nucleus</location>
    </subcellularLocation>
</comment>
<gene>
    <name evidence="13" type="ORF">J1605_009811</name>
</gene>
<keyword evidence="14" id="KW-1185">Reference proteome</keyword>
<evidence type="ECO:0000256" key="7">
    <source>
        <dbReference type="ARBA" id="ARBA00023163"/>
    </source>
</evidence>
<evidence type="ECO:0000259" key="12">
    <source>
        <dbReference type="PROSITE" id="PS50071"/>
    </source>
</evidence>
<reference evidence="13 14" key="1">
    <citation type="submission" date="2022-11" db="EMBL/GenBank/DDBJ databases">
        <title>Whole genome sequence of Eschrichtius robustus ER-17-0199.</title>
        <authorList>
            <person name="Bruniche-Olsen A."/>
            <person name="Black A.N."/>
            <person name="Fields C.J."/>
            <person name="Walden K."/>
            <person name="Dewoody J.A."/>
        </authorList>
    </citation>
    <scope>NUCLEOTIDE SEQUENCE [LARGE SCALE GENOMIC DNA]</scope>
    <source>
        <strain evidence="13">ER-17-0199</strain>
        <tissue evidence="13">Blubber</tissue>
    </source>
</reference>
<feature type="compositionally biased region" description="Low complexity" evidence="11">
    <location>
        <begin position="30"/>
        <end position="39"/>
    </location>
</feature>
<evidence type="ECO:0000256" key="1">
    <source>
        <dbReference type="ARBA" id="ARBA00004123"/>
    </source>
</evidence>
<dbReference type="PROSITE" id="PS50071">
    <property type="entry name" value="HOMEOBOX_2"/>
    <property type="match status" value="1"/>
</dbReference>
<keyword evidence="8 9" id="KW-0539">Nucleus</keyword>
<comment type="caution">
    <text evidence="13">The sequence shown here is derived from an EMBL/GenBank/DDBJ whole genome shotgun (WGS) entry which is preliminary data.</text>
</comment>
<dbReference type="CDD" id="cd00086">
    <property type="entry name" value="homeodomain"/>
    <property type="match status" value="1"/>
</dbReference>
<evidence type="ECO:0000256" key="3">
    <source>
        <dbReference type="ARBA" id="ARBA00022473"/>
    </source>
</evidence>
<dbReference type="InterPro" id="IPR017970">
    <property type="entry name" value="Homeobox_CS"/>
</dbReference>
<dbReference type="GO" id="GO:0005654">
    <property type="term" value="C:nucleoplasm"/>
    <property type="evidence" value="ECO:0007669"/>
    <property type="project" value="UniProtKB-ARBA"/>
</dbReference>
<evidence type="ECO:0000256" key="4">
    <source>
        <dbReference type="ARBA" id="ARBA00023015"/>
    </source>
</evidence>